<reference evidence="8 9" key="1">
    <citation type="submission" date="2017-07" db="EMBL/GenBank/DDBJ databases">
        <title>Genome Sequence of Antarctobacter heliothermus Strain SMS3 Isolated from a culture of the Diatom Skeletonema marinoi.</title>
        <authorList>
            <person name="Topel M."/>
            <person name="Pinder M.I.M."/>
            <person name="Johansson O.N."/>
            <person name="Kourtchenko O."/>
            <person name="Godhe A."/>
            <person name="Clarke A.K."/>
        </authorList>
    </citation>
    <scope>NUCLEOTIDE SEQUENCE [LARGE SCALE GENOMIC DNA]</scope>
    <source>
        <strain evidence="8 9">SMS3</strain>
    </source>
</reference>
<feature type="domain" description="Nitrite/Sulfite reductase ferredoxin-like" evidence="7">
    <location>
        <begin position="16"/>
        <end position="81"/>
    </location>
</feature>
<evidence type="ECO:0000256" key="5">
    <source>
        <dbReference type="ARBA" id="ARBA00023004"/>
    </source>
</evidence>
<dbReference type="PANTHER" id="PTHR32439">
    <property type="entry name" value="FERREDOXIN--NITRITE REDUCTASE, CHLOROPLASTIC"/>
    <property type="match status" value="1"/>
</dbReference>
<dbReference type="EMBL" id="CP022540">
    <property type="protein sequence ID" value="ASP21209.1"/>
    <property type="molecule type" value="Genomic_DNA"/>
</dbReference>
<dbReference type="InterPro" id="IPR045854">
    <property type="entry name" value="NO2/SO3_Rdtase_4Fe4S_sf"/>
</dbReference>
<keyword evidence="3" id="KW-0479">Metal-binding</keyword>
<dbReference type="PANTHER" id="PTHR32439:SF9">
    <property type="entry name" value="BLR3264 PROTEIN"/>
    <property type="match status" value="1"/>
</dbReference>
<dbReference type="Pfam" id="PF03460">
    <property type="entry name" value="NIR_SIR_ferr"/>
    <property type="match status" value="1"/>
</dbReference>
<keyword evidence="2" id="KW-0349">Heme</keyword>
<evidence type="ECO:0000313" key="8">
    <source>
        <dbReference type="EMBL" id="ASP21209.1"/>
    </source>
</evidence>
<evidence type="ECO:0000256" key="4">
    <source>
        <dbReference type="ARBA" id="ARBA00023002"/>
    </source>
</evidence>
<dbReference type="GO" id="GO:0020037">
    <property type="term" value="F:heme binding"/>
    <property type="evidence" value="ECO:0007669"/>
    <property type="project" value="InterPro"/>
</dbReference>
<evidence type="ECO:0000256" key="6">
    <source>
        <dbReference type="ARBA" id="ARBA00023014"/>
    </source>
</evidence>
<dbReference type="GO" id="GO:0051539">
    <property type="term" value="F:4 iron, 4 sulfur cluster binding"/>
    <property type="evidence" value="ECO:0007669"/>
    <property type="project" value="UniProtKB-KW"/>
</dbReference>
<keyword evidence="4" id="KW-0560">Oxidoreductase</keyword>
<gene>
    <name evidence="8" type="ORF">ANTHELSMS3_02546</name>
</gene>
<name>A0A222E4S0_9RHOB</name>
<dbReference type="SUPFAM" id="SSF56014">
    <property type="entry name" value="Nitrite and sulphite reductase 4Fe-4S domain-like"/>
    <property type="match status" value="1"/>
</dbReference>
<dbReference type="GO" id="GO:0016491">
    <property type="term" value="F:oxidoreductase activity"/>
    <property type="evidence" value="ECO:0007669"/>
    <property type="project" value="UniProtKB-KW"/>
</dbReference>
<keyword evidence="9" id="KW-1185">Reference proteome</keyword>
<evidence type="ECO:0000256" key="1">
    <source>
        <dbReference type="ARBA" id="ARBA00022485"/>
    </source>
</evidence>
<sequence length="381" mass="40075">MSAPQVKGWCPGAFRPMMSGDGLVVRVRPPLGEVSADQATGLADLAERHGSGVIEATARANLQLRGVTEAAYPALMRDLRALALLGDADSEARRNLVLDPFHAPGTQLIARGLLGGLSSDEFSALPGKFGFVIDPGTPRRLAGISGDIRIEGAAEGMILRADGCASGRLVADAEEAVALALDLARWFLSSGGVGVDGRGRMARHLDSGHALPDALTGDVKPTAVAPEPQPGPQGTGVCVAAGFGQFTADALRTLAVCGDVIRVTPYRMLYLPTVRILPDHPDLILDPQDPLRRVQACTGMPGCPQATVTTRDLARRLAPRIPEGHHWHVSGCAKGCAYPRGADLTVVGRNGAFDLVKQGTPWDDPIRRGLSPSEIDTEIRP</sequence>
<protein>
    <submittedName>
        <fullName evidence="8">Ferredoxin-nitrite reductase</fullName>
    </submittedName>
</protein>
<dbReference type="RefSeq" id="WP_094035152.1">
    <property type="nucleotide sequence ID" value="NZ_CP022540.1"/>
</dbReference>
<dbReference type="InterPro" id="IPR051329">
    <property type="entry name" value="NIR_SIR_4Fe-4S"/>
</dbReference>
<keyword evidence="5" id="KW-0408">Iron</keyword>
<dbReference type="PROSITE" id="PS00365">
    <property type="entry name" value="NIR_SIR"/>
    <property type="match status" value="1"/>
</dbReference>
<dbReference type="OrthoDB" id="7459360at2"/>
<dbReference type="InterPro" id="IPR036136">
    <property type="entry name" value="Nit/Sulf_reduc_fer-like_dom_sf"/>
</dbReference>
<dbReference type="InterPro" id="IPR006066">
    <property type="entry name" value="NO2/SO3_Rdtase_FeS/sirohaem_BS"/>
</dbReference>
<dbReference type="SUPFAM" id="SSF55124">
    <property type="entry name" value="Nitrite/Sulfite reductase N-terminal domain-like"/>
    <property type="match status" value="1"/>
</dbReference>
<evidence type="ECO:0000313" key="9">
    <source>
        <dbReference type="Proteomes" id="UP000203589"/>
    </source>
</evidence>
<dbReference type="Gene3D" id="3.90.480.20">
    <property type="match status" value="1"/>
</dbReference>
<evidence type="ECO:0000259" key="7">
    <source>
        <dbReference type="Pfam" id="PF03460"/>
    </source>
</evidence>
<keyword evidence="1" id="KW-0004">4Fe-4S</keyword>
<evidence type="ECO:0000256" key="3">
    <source>
        <dbReference type="ARBA" id="ARBA00022723"/>
    </source>
</evidence>
<dbReference type="AlphaFoldDB" id="A0A222E4S0"/>
<dbReference type="Proteomes" id="UP000203589">
    <property type="component" value="Chromosome"/>
</dbReference>
<accession>A0A222E4S0</accession>
<evidence type="ECO:0000256" key="2">
    <source>
        <dbReference type="ARBA" id="ARBA00022617"/>
    </source>
</evidence>
<dbReference type="GO" id="GO:0046872">
    <property type="term" value="F:metal ion binding"/>
    <property type="evidence" value="ECO:0007669"/>
    <property type="project" value="UniProtKB-KW"/>
</dbReference>
<organism evidence="8 9">
    <name type="scientific">Antarctobacter heliothermus</name>
    <dbReference type="NCBI Taxonomy" id="74033"/>
    <lineage>
        <taxon>Bacteria</taxon>
        <taxon>Pseudomonadati</taxon>
        <taxon>Pseudomonadota</taxon>
        <taxon>Alphaproteobacteria</taxon>
        <taxon>Rhodobacterales</taxon>
        <taxon>Roseobacteraceae</taxon>
        <taxon>Antarctobacter</taxon>
    </lineage>
</organism>
<proteinExistence type="predicted"/>
<dbReference type="Gene3D" id="3.30.413.10">
    <property type="entry name" value="Sulfite Reductase Hemoprotein, domain 1"/>
    <property type="match status" value="1"/>
</dbReference>
<keyword evidence="6" id="KW-0411">Iron-sulfur</keyword>
<dbReference type="KEGG" id="aht:ANTHELSMS3_02546"/>
<dbReference type="InterPro" id="IPR005117">
    <property type="entry name" value="NiRdtase/SiRdtase_haem-b_fer"/>
</dbReference>